<dbReference type="InParanoid" id="A0A6J0PGN5"/>
<comment type="similarity">
    <text evidence="18">Belongs to the protein kinase superfamily.</text>
</comment>
<keyword evidence="22" id="KW-1185">Reference proteome</keyword>
<proteinExistence type="inferred from homology"/>
<comment type="catalytic activity">
    <reaction evidence="15">
        <text>L-threonyl-[protein] + ATP = O-phospho-L-threonyl-[protein] + ADP + H(+)</text>
        <dbReference type="Rhea" id="RHEA:46608"/>
        <dbReference type="Rhea" id="RHEA-COMP:11060"/>
        <dbReference type="Rhea" id="RHEA-COMP:11605"/>
        <dbReference type="ChEBI" id="CHEBI:15378"/>
        <dbReference type="ChEBI" id="CHEBI:30013"/>
        <dbReference type="ChEBI" id="CHEBI:30616"/>
        <dbReference type="ChEBI" id="CHEBI:61977"/>
        <dbReference type="ChEBI" id="CHEBI:456216"/>
        <dbReference type="EC" id="2.7.11.1"/>
    </reaction>
</comment>
<reference evidence="23" key="1">
    <citation type="submission" date="2025-08" db="UniProtKB">
        <authorList>
            <consortium name="RefSeq"/>
        </authorList>
    </citation>
    <scope>IDENTIFICATION</scope>
</reference>
<keyword evidence="13" id="KW-0675">Receptor</keyword>
<keyword evidence="4 18" id="KW-0723">Serine/threonine-protein kinase</keyword>
<dbReference type="PANTHER" id="PTHR47982">
    <property type="entry name" value="PROLINE-RICH RECEPTOR-LIKE PROTEIN KINASE PERK4"/>
    <property type="match status" value="1"/>
</dbReference>
<gene>
    <name evidence="23" type="primary">LOC105042609</name>
</gene>
<dbReference type="InterPro" id="IPR017441">
    <property type="entry name" value="Protein_kinase_ATP_BS"/>
</dbReference>
<dbReference type="Gene3D" id="3.30.200.20">
    <property type="entry name" value="Phosphorylase Kinase, domain 1"/>
    <property type="match status" value="1"/>
</dbReference>
<accession>A0A6J0PGN5</accession>
<evidence type="ECO:0000256" key="3">
    <source>
        <dbReference type="ARBA" id="ARBA00012513"/>
    </source>
</evidence>
<sequence length="464" mass="51467">MEKFEGILREKMRTGCHQHLMKGTMTLHYLSPMASPLPAFSNVAQGTARFPSIQLWVAFVAGVAVLLTGFCVYFCNKRCYFKRNKKNNASRCDEDGSQEKVQLRRFHLVELEKATKSFSDECLIGSGAFGDVYKGIFDAEGALAVKKPHADSYQSIQEFRNGIVRYVIGTEVELLSRVKHRNLVGLVGYCEEADQKIVVYEYVPHGSLLEYIAGRRRKMLTWRQRVNIAIGAAKGIAHLHEGVHPSIIHRDIKPSNILVDDGFEAKVSDFGLVKSGPDGDESHVSSQIKGTPGYLDPAYCSSFHLTPSSDVYGFGVILLQLVAARPAVDLSRPQSQYHIIDWARPSIERGNVQEIIDTNLLLEACSMEMMLKMGQLGLRCVIDEPKDRPTMSQVVRELEEALGSTSLAQNQPSGGPSRSIASGESNSFSIDGVRLQRFHLETDDLTIHSASMRCLDINSISLDA</sequence>
<dbReference type="InterPro" id="IPR011009">
    <property type="entry name" value="Kinase-like_dom_sf"/>
</dbReference>
<dbReference type="FunFam" id="3.30.200.20:FF:000466">
    <property type="entry name" value="Putative LRR receptor-like serine/threonine-protein kinase"/>
    <property type="match status" value="1"/>
</dbReference>
<evidence type="ECO:0000256" key="4">
    <source>
        <dbReference type="ARBA" id="ARBA00022527"/>
    </source>
</evidence>
<comment type="subcellular location">
    <subcellularLocation>
        <location evidence="1">Cell membrane</location>
        <topology evidence="1">Single-pass membrane protein</topology>
    </subcellularLocation>
    <subcellularLocation>
        <location evidence="2">Membrane</location>
        <topology evidence="2">Single-pass type I membrane protein</topology>
    </subcellularLocation>
</comment>
<dbReference type="GO" id="GO:0004674">
    <property type="term" value="F:protein serine/threonine kinase activity"/>
    <property type="evidence" value="ECO:0007669"/>
    <property type="project" value="UniProtKB-KW"/>
</dbReference>
<dbReference type="Gene3D" id="1.10.510.10">
    <property type="entry name" value="Transferase(Phosphotransferase) domain 1"/>
    <property type="match status" value="1"/>
</dbReference>
<dbReference type="InterPro" id="IPR047117">
    <property type="entry name" value="PERK1-13-like"/>
</dbReference>
<dbReference type="InterPro" id="IPR008271">
    <property type="entry name" value="Ser/Thr_kinase_AS"/>
</dbReference>
<evidence type="ECO:0000256" key="17">
    <source>
        <dbReference type="PROSITE-ProRule" id="PRU10141"/>
    </source>
</evidence>
<dbReference type="Pfam" id="PF00069">
    <property type="entry name" value="Pkinase"/>
    <property type="match status" value="1"/>
</dbReference>
<dbReference type="EC" id="2.7.11.1" evidence="3"/>
<evidence type="ECO:0000259" key="21">
    <source>
        <dbReference type="PROSITE" id="PS50011"/>
    </source>
</evidence>
<name>A0A6J0PGN5_ELAGV</name>
<dbReference type="PROSITE" id="PS00107">
    <property type="entry name" value="PROTEIN_KINASE_ATP"/>
    <property type="match status" value="1"/>
</dbReference>
<evidence type="ECO:0000256" key="18">
    <source>
        <dbReference type="RuleBase" id="RU000304"/>
    </source>
</evidence>
<keyword evidence="5" id="KW-0808">Transferase</keyword>
<keyword evidence="14" id="KW-0325">Glycoprotein</keyword>
<evidence type="ECO:0000256" key="5">
    <source>
        <dbReference type="ARBA" id="ARBA00022679"/>
    </source>
</evidence>
<evidence type="ECO:0000256" key="6">
    <source>
        <dbReference type="ARBA" id="ARBA00022692"/>
    </source>
</evidence>
<keyword evidence="12 20" id="KW-0472">Membrane</keyword>
<dbReference type="AlphaFoldDB" id="A0A6J0PGN5"/>
<evidence type="ECO:0000256" key="8">
    <source>
        <dbReference type="ARBA" id="ARBA00022741"/>
    </source>
</evidence>
<dbReference type="GO" id="GO:0005524">
    <property type="term" value="F:ATP binding"/>
    <property type="evidence" value="ECO:0007669"/>
    <property type="project" value="UniProtKB-UniRule"/>
</dbReference>
<evidence type="ECO:0000256" key="2">
    <source>
        <dbReference type="ARBA" id="ARBA00004479"/>
    </source>
</evidence>
<evidence type="ECO:0000256" key="20">
    <source>
        <dbReference type="SAM" id="Phobius"/>
    </source>
</evidence>
<dbReference type="PROSITE" id="PS50011">
    <property type="entry name" value="PROTEIN_KINASE_DOM"/>
    <property type="match status" value="1"/>
</dbReference>
<evidence type="ECO:0000256" key="10">
    <source>
        <dbReference type="ARBA" id="ARBA00022840"/>
    </source>
</evidence>
<evidence type="ECO:0000256" key="14">
    <source>
        <dbReference type="ARBA" id="ARBA00023180"/>
    </source>
</evidence>
<comment type="catalytic activity">
    <reaction evidence="16">
        <text>L-seryl-[protein] + ATP = O-phospho-L-seryl-[protein] + ADP + H(+)</text>
        <dbReference type="Rhea" id="RHEA:17989"/>
        <dbReference type="Rhea" id="RHEA-COMP:9863"/>
        <dbReference type="Rhea" id="RHEA-COMP:11604"/>
        <dbReference type="ChEBI" id="CHEBI:15378"/>
        <dbReference type="ChEBI" id="CHEBI:29999"/>
        <dbReference type="ChEBI" id="CHEBI:30616"/>
        <dbReference type="ChEBI" id="CHEBI:83421"/>
        <dbReference type="ChEBI" id="CHEBI:456216"/>
        <dbReference type="EC" id="2.7.11.1"/>
    </reaction>
</comment>
<keyword evidence="9 23" id="KW-0418">Kinase</keyword>
<dbReference type="RefSeq" id="XP_019705433.1">
    <property type="nucleotide sequence ID" value="XM_019849874.2"/>
</dbReference>
<evidence type="ECO:0000256" key="12">
    <source>
        <dbReference type="ARBA" id="ARBA00023136"/>
    </source>
</evidence>
<organism evidence="22 23">
    <name type="scientific">Elaeis guineensis var. tenera</name>
    <name type="common">Oil palm</name>
    <dbReference type="NCBI Taxonomy" id="51953"/>
    <lineage>
        <taxon>Eukaryota</taxon>
        <taxon>Viridiplantae</taxon>
        <taxon>Streptophyta</taxon>
        <taxon>Embryophyta</taxon>
        <taxon>Tracheophyta</taxon>
        <taxon>Spermatophyta</taxon>
        <taxon>Magnoliopsida</taxon>
        <taxon>Liliopsida</taxon>
        <taxon>Arecaceae</taxon>
        <taxon>Arecoideae</taxon>
        <taxon>Cocoseae</taxon>
        <taxon>Elaeidinae</taxon>
        <taxon>Elaeis</taxon>
    </lineage>
</organism>
<dbReference type="OrthoDB" id="4062651at2759"/>
<dbReference type="PROSITE" id="PS00108">
    <property type="entry name" value="PROTEIN_KINASE_ST"/>
    <property type="match status" value="1"/>
</dbReference>
<protein>
    <recommendedName>
        <fullName evidence="3">non-specific serine/threonine protein kinase</fullName>
        <ecNumber evidence="3">2.7.11.1</ecNumber>
    </recommendedName>
</protein>
<dbReference type="SMART" id="SM00220">
    <property type="entry name" value="S_TKc"/>
    <property type="match status" value="1"/>
</dbReference>
<evidence type="ECO:0000256" key="13">
    <source>
        <dbReference type="ARBA" id="ARBA00023170"/>
    </source>
</evidence>
<evidence type="ECO:0000256" key="11">
    <source>
        <dbReference type="ARBA" id="ARBA00022989"/>
    </source>
</evidence>
<dbReference type="InterPro" id="IPR000719">
    <property type="entry name" value="Prot_kinase_dom"/>
</dbReference>
<keyword evidence="10 17" id="KW-0067">ATP-binding</keyword>
<evidence type="ECO:0000256" key="1">
    <source>
        <dbReference type="ARBA" id="ARBA00004162"/>
    </source>
</evidence>
<dbReference type="CDD" id="cd14066">
    <property type="entry name" value="STKc_IRAK"/>
    <property type="match status" value="1"/>
</dbReference>
<evidence type="ECO:0000256" key="19">
    <source>
        <dbReference type="SAM" id="MobiDB-lite"/>
    </source>
</evidence>
<dbReference type="GO" id="GO:0005886">
    <property type="term" value="C:plasma membrane"/>
    <property type="evidence" value="ECO:0007669"/>
    <property type="project" value="UniProtKB-SubCell"/>
</dbReference>
<evidence type="ECO:0000256" key="15">
    <source>
        <dbReference type="ARBA" id="ARBA00047899"/>
    </source>
</evidence>
<evidence type="ECO:0000313" key="22">
    <source>
        <dbReference type="Proteomes" id="UP000504607"/>
    </source>
</evidence>
<feature type="domain" description="Protein kinase" evidence="21">
    <location>
        <begin position="118"/>
        <end position="402"/>
    </location>
</feature>
<feature type="region of interest" description="Disordered" evidence="19">
    <location>
        <begin position="403"/>
        <end position="423"/>
    </location>
</feature>
<feature type="transmembrane region" description="Helical" evidence="20">
    <location>
        <begin position="53"/>
        <end position="75"/>
    </location>
</feature>
<evidence type="ECO:0000256" key="9">
    <source>
        <dbReference type="ARBA" id="ARBA00022777"/>
    </source>
</evidence>
<keyword evidence="8 17" id="KW-0547">Nucleotide-binding</keyword>
<keyword evidence="7" id="KW-0732">Signal</keyword>
<evidence type="ECO:0000313" key="23">
    <source>
        <dbReference type="RefSeq" id="XP_019705433.1"/>
    </source>
</evidence>
<keyword evidence="6 20" id="KW-0812">Transmembrane</keyword>
<evidence type="ECO:0000256" key="7">
    <source>
        <dbReference type="ARBA" id="ARBA00022729"/>
    </source>
</evidence>
<feature type="binding site" evidence="17">
    <location>
        <position position="147"/>
    </location>
    <ligand>
        <name>ATP</name>
        <dbReference type="ChEBI" id="CHEBI:30616"/>
    </ligand>
</feature>
<keyword evidence="11 20" id="KW-1133">Transmembrane helix</keyword>
<dbReference type="PANTHER" id="PTHR47982:SF70">
    <property type="entry name" value="PROTEIN KINASE SUPERFAMILY PROTEIN"/>
    <property type="match status" value="1"/>
</dbReference>
<dbReference type="Proteomes" id="UP000504607">
    <property type="component" value="Chromosome 4"/>
</dbReference>
<evidence type="ECO:0000256" key="16">
    <source>
        <dbReference type="ARBA" id="ARBA00048679"/>
    </source>
</evidence>
<dbReference type="SUPFAM" id="SSF56112">
    <property type="entry name" value="Protein kinase-like (PK-like)"/>
    <property type="match status" value="1"/>
</dbReference>
<dbReference type="FunFam" id="1.10.510.10:FF:000287">
    <property type="entry name" value="probable LRR receptor-like serine/threonine-protein kinase RKF3"/>
    <property type="match status" value="1"/>
</dbReference>